<gene>
    <name evidence="1" type="ORF">HYG82_03065</name>
</gene>
<proteinExistence type="predicted"/>
<evidence type="ECO:0000313" key="1">
    <source>
        <dbReference type="EMBL" id="QLG47896.1"/>
    </source>
</evidence>
<dbReference type="GeneID" id="56032238"/>
<dbReference type="AlphaFoldDB" id="A0A7D5KBK3"/>
<organism evidence="1 2">
    <name type="scientific">Natrinema halophilum</name>
    <dbReference type="NCBI Taxonomy" id="1699371"/>
    <lineage>
        <taxon>Archaea</taxon>
        <taxon>Methanobacteriati</taxon>
        <taxon>Methanobacteriota</taxon>
        <taxon>Stenosarchaea group</taxon>
        <taxon>Halobacteria</taxon>
        <taxon>Halobacteriales</taxon>
        <taxon>Natrialbaceae</taxon>
        <taxon>Natrinema</taxon>
    </lineage>
</organism>
<accession>A0A7D5KBK3</accession>
<dbReference type="Proteomes" id="UP000509241">
    <property type="component" value="Chromosome"/>
</dbReference>
<dbReference type="KEGG" id="haly:HYG82_03065"/>
<dbReference type="EMBL" id="CP058601">
    <property type="protein sequence ID" value="QLG47896.1"/>
    <property type="molecule type" value="Genomic_DNA"/>
</dbReference>
<dbReference type="RefSeq" id="WP_179259638.1">
    <property type="nucleotide sequence ID" value="NZ_CP058601.1"/>
</dbReference>
<protein>
    <submittedName>
        <fullName evidence="1">Uncharacterized protein</fullName>
    </submittedName>
</protein>
<reference evidence="1 2" key="1">
    <citation type="submission" date="2020-07" db="EMBL/GenBank/DDBJ databases">
        <authorList>
            <person name="Cui H."/>
        </authorList>
    </citation>
    <scope>NUCLEOTIDE SEQUENCE [LARGE SCALE GENOMIC DNA]</scope>
    <source>
        <strain evidence="1 2">YPL8</strain>
    </source>
</reference>
<evidence type="ECO:0000313" key="2">
    <source>
        <dbReference type="Proteomes" id="UP000509241"/>
    </source>
</evidence>
<sequence>MSASDTTASASFSMGGPKPLIDDAEHRLVGQQGSLIFAAVRVSHGTLRSYASRTDYDAEPIIDSFAGVDVDRTDTGITVTWEWDHPAAVYFNAGTSDHTIEGDPVLAFVFDESEYPGLAEMFPGGTAFLPEVDVSGLPESRFVQAGLEWLRQEVT</sequence>
<name>A0A7D5KBK3_9EURY</name>
<keyword evidence="2" id="KW-1185">Reference proteome</keyword>
<dbReference type="OrthoDB" id="289617at2157"/>